<evidence type="ECO:0000256" key="1">
    <source>
        <dbReference type="SAM" id="Phobius"/>
    </source>
</evidence>
<keyword evidence="1" id="KW-0812">Transmembrane</keyword>
<keyword evidence="1" id="KW-1133">Transmembrane helix</keyword>
<feature type="transmembrane region" description="Helical" evidence="1">
    <location>
        <begin position="9"/>
        <end position="29"/>
    </location>
</feature>
<dbReference type="AlphaFoldDB" id="A0A7J7NSH6"/>
<sequence>MMLQSPTKFLIAIATIVVFIASLVIRIFQVVHRTGKPFRNMATQPFSTLIVLGSVFKGVSDGRVKEVKLAFRPLLHDKEECRRVSVLPPKS</sequence>
<proteinExistence type="predicted"/>
<accession>A0A7J7NSH6</accession>
<keyword evidence="1" id="KW-0472">Membrane</keyword>
<evidence type="ECO:0000313" key="3">
    <source>
        <dbReference type="Proteomes" id="UP000541444"/>
    </source>
</evidence>
<comment type="caution">
    <text evidence="2">The sequence shown here is derived from an EMBL/GenBank/DDBJ whole genome shotgun (WGS) entry which is preliminary data.</text>
</comment>
<dbReference type="Proteomes" id="UP000541444">
    <property type="component" value="Unassembled WGS sequence"/>
</dbReference>
<evidence type="ECO:0000313" key="2">
    <source>
        <dbReference type="EMBL" id="KAF6170157.1"/>
    </source>
</evidence>
<protein>
    <submittedName>
        <fullName evidence="2">Uncharacterized protein</fullName>
    </submittedName>
</protein>
<name>A0A7J7NSH6_9MAGN</name>
<reference evidence="2 3" key="1">
    <citation type="journal article" date="2020" name="IScience">
        <title>Genome Sequencing of the Endangered Kingdonia uniflora (Circaeasteraceae, Ranunculales) Reveals Potential Mechanisms of Evolutionary Specialization.</title>
        <authorList>
            <person name="Sun Y."/>
            <person name="Deng T."/>
            <person name="Zhang A."/>
            <person name="Moore M.J."/>
            <person name="Landis J.B."/>
            <person name="Lin N."/>
            <person name="Zhang H."/>
            <person name="Zhang X."/>
            <person name="Huang J."/>
            <person name="Zhang X."/>
            <person name="Sun H."/>
            <person name="Wang H."/>
        </authorList>
    </citation>
    <scope>NUCLEOTIDE SEQUENCE [LARGE SCALE GENOMIC DNA]</scope>
    <source>
        <strain evidence="2">TB1705</strain>
        <tissue evidence="2">Leaf</tissue>
    </source>
</reference>
<gene>
    <name evidence="2" type="ORF">GIB67_038690</name>
</gene>
<organism evidence="2 3">
    <name type="scientific">Kingdonia uniflora</name>
    <dbReference type="NCBI Taxonomy" id="39325"/>
    <lineage>
        <taxon>Eukaryota</taxon>
        <taxon>Viridiplantae</taxon>
        <taxon>Streptophyta</taxon>
        <taxon>Embryophyta</taxon>
        <taxon>Tracheophyta</taxon>
        <taxon>Spermatophyta</taxon>
        <taxon>Magnoliopsida</taxon>
        <taxon>Ranunculales</taxon>
        <taxon>Circaeasteraceae</taxon>
        <taxon>Kingdonia</taxon>
    </lineage>
</organism>
<dbReference type="EMBL" id="JACGCM010000601">
    <property type="protein sequence ID" value="KAF6170157.1"/>
    <property type="molecule type" value="Genomic_DNA"/>
</dbReference>
<keyword evidence="3" id="KW-1185">Reference proteome</keyword>